<sequence>MGGQSSTNQKRGNSRNPPGLWLKSPEGLPHALEKNVITLRPSESLEEGIGVHLVSEGWVHDWWLRSVRMS</sequence>
<proteinExistence type="predicted"/>
<reference evidence="2 3" key="1">
    <citation type="submission" date="2019-03" db="EMBL/GenBank/DDBJ databases">
        <title>First draft genome of Liparis tanakae, snailfish: a comprehensive survey of snailfish specific genes.</title>
        <authorList>
            <person name="Kim W."/>
            <person name="Song I."/>
            <person name="Jeong J.-H."/>
            <person name="Kim D."/>
            <person name="Kim S."/>
            <person name="Ryu S."/>
            <person name="Song J.Y."/>
            <person name="Lee S.K."/>
        </authorList>
    </citation>
    <scope>NUCLEOTIDE SEQUENCE [LARGE SCALE GENOMIC DNA]</scope>
    <source>
        <tissue evidence="2">Muscle</tissue>
    </source>
</reference>
<feature type="compositionally biased region" description="Polar residues" evidence="1">
    <location>
        <begin position="1"/>
        <end position="16"/>
    </location>
</feature>
<dbReference type="Proteomes" id="UP000314294">
    <property type="component" value="Unassembled WGS sequence"/>
</dbReference>
<comment type="caution">
    <text evidence="2">The sequence shown here is derived from an EMBL/GenBank/DDBJ whole genome shotgun (WGS) entry which is preliminary data.</text>
</comment>
<keyword evidence="3" id="KW-1185">Reference proteome</keyword>
<dbReference type="EMBL" id="SRLO01000005">
    <property type="protein sequence ID" value="TNN88586.1"/>
    <property type="molecule type" value="Genomic_DNA"/>
</dbReference>
<evidence type="ECO:0000313" key="3">
    <source>
        <dbReference type="Proteomes" id="UP000314294"/>
    </source>
</evidence>
<accession>A0A4Z2JEB9</accession>
<protein>
    <submittedName>
        <fullName evidence="2">Uncharacterized protein</fullName>
    </submittedName>
</protein>
<evidence type="ECO:0000313" key="2">
    <source>
        <dbReference type="EMBL" id="TNN88586.1"/>
    </source>
</evidence>
<gene>
    <name evidence="2" type="ORF">EYF80_001369</name>
</gene>
<dbReference type="AlphaFoldDB" id="A0A4Z2JEB9"/>
<feature type="region of interest" description="Disordered" evidence="1">
    <location>
        <begin position="1"/>
        <end position="25"/>
    </location>
</feature>
<name>A0A4Z2JEB9_9TELE</name>
<evidence type="ECO:0000256" key="1">
    <source>
        <dbReference type="SAM" id="MobiDB-lite"/>
    </source>
</evidence>
<organism evidence="2 3">
    <name type="scientific">Liparis tanakae</name>
    <name type="common">Tanaka's snailfish</name>
    <dbReference type="NCBI Taxonomy" id="230148"/>
    <lineage>
        <taxon>Eukaryota</taxon>
        <taxon>Metazoa</taxon>
        <taxon>Chordata</taxon>
        <taxon>Craniata</taxon>
        <taxon>Vertebrata</taxon>
        <taxon>Euteleostomi</taxon>
        <taxon>Actinopterygii</taxon>
        <taxon>Neopterygii</taxon>
        <taxon>Teleostei</taxon>
        <taxon>Neoteleostei</taxon>
        <taxon>Acanthomorphata</taxon>
        <taxon>Eupercaria</taxon>
        <taxon>Perciformes</taxon>
        <taxon>Cottioidei</taxon>
        <taxon>Cottales</taxon>
        <taxon>Liparidae</taxon>
        <taxon>Liparis</taxon>
    </lineage>
</organism>